<organism evidence="1 2">
    <name type="scientific">candidate division WOR-1 bacterium RIFOXYC12_FULL_54_18</name>
    <dbReference type="NCBI Taxonomy" id="1802584"/>
    <lineage>
        <taxon>Bacteria</taxon>
        <taxon>Bacillati</taxon>
        <taxon>Saganbacteria</taxon>
    </lineage>
</organism>
<evidence type="ECO:0000313" key="1">
    <source>
        <dbReference type="EMBL" id="OGC27696.1"/>
    </source>
</evidence>
<reference evidence="1 2" key="1">
    <citation type="journal article" date="2016" name="Nat. Commun.">
        <title>Thousands of microbial genomes shed light on interconnected biogeochemical processes in an aquifer system.</title>
        <authorList>
            <person name="Anantharaman K."/>
            <person name="Brown C.T."/>
            <person name="Hug L.A."/>
            <person name="Sharon I."/>
            <person name="Castelle C.J."/>
            <person name="Probst A.J."/>
            <person name="Thomas B.C."/>
            <person name="Singh A."/>
            <person name="Wilkins M.J."/>
            <person name="Karaoz U."/>
            <person name="Brodie E.L."/>
            <person name="Williams K.H."/>
            <person name="Hubbard S.S."/>
            <person name="Banfield J.F."/>
        </authorList>
    </citation>
    <scope>NUCLEOTIDE SEQUENCE [LARGE SCALE GENOMIC DNA]</scope>
</reference>
<evidence type="ECO:0008006" key="3">
    <source>
        <dbReference type="Google" id="ProtNLM"/>
    </source>
</evidence>
<evidence type="ECO:0000313" key="2">
    <source>
        <dbReference type="Proteomes" id="UP000178602"/>
    </source>
</evidence>
<comment type="caution">
    <text evidence="1">The sequence shown here is derived from an EMBL/GenBank/DDBJ whole genome shotgun (WGS) entry which is preliminary data.</text>
</comment>
<dbReference type="InterPro" id="IPR021857">
    <property type="entry name" value="DUF3467"/>
</dbReference>
<protein>
    <recommendedName>
        <fullName evidence="3">DUF3467 domain-containing protein</fullName>
    </recommendedName>
</protein>
<dbReference type="AlphaFoldDB" id="A0A1F4T556"/>
<dbReference type="Pfam" id="PF11950">
    <property type="entry name" value="DUF3467"/>
    <property type="match status" value="1"/>
</dbReference>
<dbReference type="EMBL" id="MEUG01000001">
    <property type="protein sequence ID" value="OGC27696.1"/>
    <property type="molecule type" value="Genomic_DNA"/>
</dbReference>
<sequence>MADKEIQIAINDQIAGGVYSNLAVISHNENEFVFDFIFAHPPKGQVNARVIMSPGHASRLLKALAENIKVYEAKEGKIKEGPEPPPYGIKLSNN</sequence>
<name>A0A1F4T556_UNCSA</name>
<proteinExistence type="predicted"/>
<accession>A0A1F4T556</accession>
<dbReference type="Proteomes" id="UP000178602">
    <property type="component" value="Unassembled WGS sequence"/>
</dbReference>
<gene>
    <name evidence="1" type="ORF">A3K49_01605</name>
</gene>